<evidence type="ECO:0000256" key="3">
    <source>
        <dbReference type="ARBA" id="ARBA00022695"/>
    </source>
</evidence>
<feature type="binding site" evidence="8">
    <location>
        <position position="107"/>
    </location>
    <ligand>
        <name>ATP</name>
        <dbReference type="ChEBI" id="CHEBI:30616"/>
    </ligand>
</feature>
<feature type="binding site" evidence="8">
    <location>
        <position position="84"/>
    </location>
    <ligand>
        <name>ATP</name>
        <dbReference type="ChEBI" id="CHEBI:30616"/>
    </ligand>
</feature>
<comment type="caution">
    <text evidence="9">The sequence shown here is derived from an EMBL/GenBank/DDBJ whole genome shotgun (WGS) entry which is preliminary data.</text>
</comment>
<feature type="binding site" evidence="8">
    <location>
        <position position="170"/>
    </location>
    <ligand>
        <name>ATP</name>
        <dbReference type="ChEBI" id="CHEBI:30616"/>
    </ligand>
</feature>
<name>A0A432ZHR5_9GAMM</name>
<proteinExistence type="inferred from homology"/>
<comment type="catalytic activity">
    <reaction evidence="8">
        <text>L-seryl-[protein] + ATP = 3-O-(5'-adenylyl)-L-seryl-[protein] + diphosphate</text>
        <dbReference type="Rhea" id="RHEA:58120"/>
        <dbReference type="Rhea" id="RHEA-COMP:9863"/>
        <dbReference type="Rhea" id="RHEA-COMP:15073"/>
        <dbReference type="ChEBI" id="CHEBI:29999"/>
        <dbReference type="ChEBI" id="CHEBI:30616"/>
        <dbReference type="ChEBI" id="CHEBI:33019"/>
        <dbReference type="ChEBI" id="CHEBI:142516"/>
        <dbReference type="EC" id="2.7.7.108"/>
    </reaction>
</comment>
<dbReference type="PANTHER" id="PTHR32057:SF14">
    <property type="entry name" value="PROTEIN ADENYLYLTRANSFERASE SELO, MITOCHONDRIAL"/>
    <property type="match status" value="1"/>
</dbReference>
<comment type="catalytic activity">
    <reaction evidence="8">
        <text>L-seryl-[protein] + UTP = O-(5'-uridylyl)-L-seryl-[protein] + diphosphate</text>
        <dbReference type="Rhea" id="RHEA:64604"/>
        <dbReference type="Rhea" id="RHEA-COMP:9863"/>
        <dbReference type="Rhea" id="RHEA-COMP:16635"/>
        <dbReference type="ChEBI" id="CHEBI:29999"/>
        <dbReference type="ChEBI" id="CHEBI:33019"/>
        <dbReference type="ChEBI" id="CHEBI:46398"/>
        <dbReference type="ChEBI" id="CHEBI:156051"/>
    </reaction>
</comment>
<feature type="binding site" evidence="8">
    <location>
        <position position="119"/>
    </location>
    <ligand>
        <name>ATP</name>
        <dbReference type="ChEBI" id="CHEBI:30616"/>
    </ligand>
</feature>
<evidence type="ECO:0000256" key="6">
    <source>
        <dbReference type="ARBA" id="ARBA00022840"/>
    </source>
</evidence>
<protein>
    <recommendedName>
        <fullName evidence="8">Protein nucleotidyltransferase YdiU</fullName>
        <ecNumber evidence="8">2.7.7.-</ecNumber>
    </recommendedName>
    <alternativeName>
        <fullName evidence="8">Protein adenylyltransferase YdiU</fullName>
        <ecNumber evidence="8">2.7.7.108</ecNumber>
    </alternativeName>
    <alternativeName>
        <fullName evidence="8">Protein uridylyltransferase YdiU</fullName>
        <ecNumber evidence="8">2.7.7.-</ecNumber>
    </alternativeName>
</protein>
<dbReference type="NCBIfam" id="NF000658">
    <property type="entry name" value="PRK00029.1"/>
    <property type="match status" value="1"/>
</dbReference>
<gene>
    <name evidence="8" type="primary">ydiU</name>
    <name evidence="8" type="synonym">selO</name>
    <name evidence="9" type="ORF">CWI81_02790</name>
</gene>
<keyword evidence="4 8" id="KW-0479">Metal-binding</keyword>
<feature type="binding site" evidence="8">
    <location>
        <position position="254"/>
    </location>
    <ligand>
        <name>Mg(2+)</name>
        <dbReference type="ChEBI" id="CHEBI:18420"/>
    </ligand>
</feature>
<keyword evidence="8" id="KW-0464">Manganese</keyword>
<dbReference type="Pfam" id="PF02696">
    <property type="entry name" value="SelO"/>
    <property type="match status" value="1"/>
</dbReference>
<feature type="binding site" evidence="8">
    <location>
        <position position="254"/>
    </location>
    <ligand>
        <name>ATP</name>
        <dbReference type="ChEBI" id="CHEBI:30616"/>
    </ligand>
</feature>
<comment type="catalytic activity">
    <reaction evidence="8">
        <text>L-histidyl-[protein] + UTP = N(tele)-(5'-uridylyl)-L-histidyl-[protein] + diphosphate</text>
        <dbReference type="Rhea" id="RHEA:83891"/>
        <dbReference type="Rhea" id="RHEA-COMP:9745"/>
        <dbReference type="Rhea" id="RHEA-COMP:20239"/>
        <dbReference type="ChEBI" id="CHEBI:29979"/>
        <dbReference type="ChEBI" id="CHEBI:33019"/>
        <dbReference type="ChEBI" id="CHEBI:46398"/>
        <dbReference type="ChEBI" id="CHEBI:233474"/>
    </reaction>
</comment>
<evidence type="ECO:0000256" key="5">
    <source>
        <dbReference type="ARBA" id="ARBA00022741"/>
    </source>
</evidence>
<keyword evidence="10" id="KW-1185">Reference proteome</keyword>
<dbReference type="OrthoDB" id="9776281at2"/>
<feature type="active site" description="Proton acceptor" evidence="8">
    <location>
        <position position="244"/>
    </location>
</feature>
<dbReference type="HAMAP" id="MF_00692">
    <property type="entry name" value="SelO"/>
    <property type="match status" value="1"/>
</dbReference>
<accession>A0A432ZHR5</accession>
<feature type="binding site" evidence="8">
    <location>
        <position position="177"/>
    </location>
    <ligand>
        <name>ATP</name>
        <dbReference type="ChEBI" id="CHEBI:30616"/>
    </ligand>
</feature>
<dbReference type="EMBL" id="PIQF01000001">
    <property type="protein sequence ID" value="RUO77424.1"/>
    <property type="molecule type" value="Genomic_DNA"/>
</dbReference>
<keyword evidence="7 8" id="KW-0460">Magnesium</keyword>
<evidence type="ECO:0000256" key="2">
    <source>
        <dbReference type="ARBA" id="ARBA00022679"/>
    </source>
</evidence>
<dbReference type="AlphaFoldDB" id="A0A432ZHR5"/>
<dbReference type="Proteomes" id="UP000287908">
    <property type="component" value="Unassembled WGS sequence"/>
</dbReference>
<evidence type="ECO:0000256" key="4">
    <source>
        <dbReference type="ARBA" id="ARBA00022723"/>
    </source>
</evidence>
<keyword evidence="5 8" id="KW-0547">Nucleotide-binding</keyword>
<comment type="cofactor">
    <cofactor evidence="8">
        <name>Mg(2+)</name>
        <dbReference type="ChEBI" id="CHEBI:18420"/>
    </cofactor>
    <cofactor evidence="8">
        <name>Mn(2+)</name>
        <dbReference type="ChEBI" id="CHEBI:29035"/>
    </cofactor>
</comment>
<evidence type="ECO:0000313" key="9">
    <source>
        <dbReference type="EMBL" id="RUO77424.1"/>
    </source>
</evidence>
<dbReference type="GO" id="GO:0030145">
    <property type="term" value="F:manganese ion binding"/>
    <property type="evidence" value="ECO:0007669"/>
    <property type="project" value="UniProtKB-UniRule"/>
</dbReference>
<comment type="catalytic activity">
    <reaction evidence="8">
        <text>L-tyrosyl-[protein] + UTP = O-(5'-uridylyl)-L-tyrosyl-[protein] + diphosphate</text>
        <dbReference type="Rhea" id="RHEA:83887"/>
        <dbReference type="Rhea" id="RHEA-COMP:10136"/>
        <dbReference type="Rhea" id="RHEA-COMP:20238"/>
        <dbReference type="ChEBI" id="CHEBI:33019"/>
        <dbReference type="ChEBI" id="CHEBI:46398"/>
        <dbReference type="ChEBI" id="CHEBI:46858"/>
        <dbReference type="ChEBI" id="CHEBI:90602"/>
    </reaction>
</comment>
<keyword evidence="6 8" id="KW-0067">ATP-binding</keyword>
<feature type="binding site" evidence="8">
    <location>
        <position position="87"/>
    </location>
    <ligand>
        <name>ATP</name>
        <dbReference type="ChEBI" id="CHEBI:30616"/>
    </ligand>
</feature>
<feature type="binding site" evidence="8">
    <location>
        <position position="86"/>
    </location>
    <ligand>
        <name>ATP</name>
        <dbReference type="ChEBI" id="CHEBI:30616"/>
    </ligand>
</feature>
<dbReference type="PANTHER" id="PTHR32057">
    <property type="entry name" value="PROTEIN ADENYLYLTRANSFERASE SELO, MITOCHONDRIAL"/>
    <property type="match status" value="1"/>
</dbReference>
<dbReference type="GO" id="GO:0070733">
    <property type="term" value="F:AMPylase activity"/>
    <property type="evidence" value="ECO:0007669"/>
    <property type="project" value="UniProtKB-EC"/>
</dbReference>
<evidence type="ECO:0000256" key="1">
    <source>
        <dbReference type="ARBA" id="ARBA00009747"/>
    </source>
</evidence>
<dbReference type="GO" id="GO:0005524">
    <property type="term" value="F:ATP binding"/>
    <property type="evidence" value="ECO:0007669"/>
    <property type="project" value="UniProtKB-UniRule"/>
</dbReference>
<comment type="catalytic activity">
    <reaction evidence="8">
        <text>L-threonyl-[protein] + ATP = 3-O-(5'-adenylyl)-L-threonyl-[protein] + diphosphate</text>
        <dbReference type="Rhea" id="RHEA:54292"/>
        <dbReference type="Rhea" id="RHEA-COMP:11060"/>
        <dbReference type="Rhea" id="RHEA-COMP:13847"/>
        <dbReference type="ChEBI" id="CHEBI:30013"/>
        <dbReference type="ChEBI" id="CHEBI:30616"/>
        <dbReference type="ChEBI" id="CHEBI:33019"/>
        <dbReference type="ChEBI" id="CHEBI:138113"/>
        <dbReference type="EC" id="2.7.7.108"/>
    </reaction>
</comment>
<comment type="similarity">
    <text evidence="1 8">Belongs to the SELO family.</text>
</comment>
<feature type="binding site" evidence="8">
    <location>
        <position position="245"/>
    </location>
    <ligand>
        <name>Mg(2+)</name>
        <dbReference type="ChEBI" id="CHEBI:18420"/>
    </ligand>
</feature>
<dbReference type="EC" id="2.7.7.-" evidence="8"/>
<keyword evidence="2 8" id="KW-0808">Transferase</keyword>
<comment type="catalytic activity">
    <reaction evidence="8">
        <text>L-tyrosyl-[protein] + ATP = O-(5'-adenylyl)-L-tyrosyl-[protein] + diphosphate</text>
        <dbReference type="Rhea" id="RHEA:54288"/>
        <dbReference type="Rhea" id="RHEA-COMP:10136"/>
        <dbReference type="Rhea" id="RHEA-COMP:13846"/>
        <dbReference type="ChEBI" id="CHEBI:30616"/>
        <dbReference type="ChEBI" id="CHEBI:33019"/>
        <dbReference type="ChEBI" id="CHEBI:46858"/>
        <dbReference type="ChEBI" id="CHEBI:83624"/>
        <dbReference type="EC" id="2.7.7.108"/>
    </reaction>
</comment>
<reference evidence="9 10" key="1">
    <citation type="journal article" date="2011" name="Front. Microbiol.">
        <title>Genomic signatures of strain selection and enhancement in Bacillus atrophaeus var. globigii, a historical biowarfare simulant.</title>
        <authorList>
            <person name="Gibbons H.S."/>
            <person name="Broomall S.M."/>
            <person name="McNew L.A."/>
            <person name="Daligault H."/>
            <person name="Chapman C."/>
            <person name="Bruce D."/>
            <person name="Karavis M."/>
            <person name="Krepps M."/>
            <person name="McGregor P.A."/>
            <person name="Hong C."/>
            <person name="Park K.H."/>
            <person name="Akmal A."/>
            <person name="Feldman A."/>
            <person name="Lin J.S."/>
            <person name="Chang W.E."/>
            <person name="Higgs B.W."/>
            <person name="Demirev P."/>
            <person name="Lindquist J."/>
            <person name="Liem A."/>
            <person name="Fochler E."/>
            <person name="Read T.D."/>
            <person name="Tapia R."/>
            <person name="Johnson S."/>
            <person name="Bishop-Lilly K.A."/>
            <person name="Detter C."/>
            <person name="Han C."/>
            <person name="Sozhamannan S."/>
            <person name="Rosenzweig C.N."/>
            <person name="Skowronski E.W."/>
        </authorList>
    </citation>
    <scope>NUCLEOTIDE SEQUENCE [LARGE SCALE GENOMIC DNA]</scope>
    <source>
        <strain evidence="9 10">CL-SP19</strain>
    </source>
</reference>
<evidence type="ECO:0000313" key="10">
    <source>
        <dbReference type="Proteomes" id="UP000287908"/>
    </source>
</evidence>
<sequence length="468" mass="53396">MSLQFVNQYAEKFADLVTEQPIQPNGMSQLRLFNRTLWQQLGGSENAEHKLLKQLDGEQDWPGIRPLAQKYAGHQFGHFNPYLGDGRGLLLGEVKTPDGSYRDLHLKGSGPTPYGRGGDGRAVLRSSIREYLGSEALAALGIPTTRALLLTSTEGHVQREQLEPGAMLLRVAATHVRFGHFEHCYYRKLEAEQRQLWDYVIERQWPELKNASRDQQFRRVMESTAVMIALWQSYGFIHGVMNTDNMSLVGETFDYGPYAVLDQYQPEKIFNHTDQTGRYGFLQQPGIGLWNLKRLQMALSLSLPVDGFTAVLDDYEAVIQQAFFKQMKQRLGLTQVADEKAYSLVGGWLQLLQQHQLDYNMSFLQLERWYTHQQPVPFNELGKSWLQEYQQAVGGQPDIATMQSVNPLVSLRTHHLTRVIEASEQGDDSLLKDYLKALTDPFNRQYWQSQWAQPPAPEDQVGQLSCSS</sequence>
<dbReference type="RefSeq" id="WP_126783697.1">
    <property type="nucleotide sequence ID" value="NZ_PIQF01000001.1"/>
</dbReference>
<dbReference type="InterPro" id="IPR003846">
    <property type="entry name" value="SelO"/>
</dbReference>
<dbReference type="GO" id="GO:0000287">
    <property type="term" value="F:magnesium ion binding"/>
    <property type="evidence" value="ECO:0007669"/>
    <property type="project" value="UniProtKB-UniRule"/>
</dbReference>
<dbReference type="EC" id="2.7.7.108" evidence="8"/>
<evidence type="ECO:0000256" key="7">
    <source>
        <dbReference type="ARBA" id="ARBA00022842"/>
    </source>
</evidence>
<evidence type="ECO:0000256" key="8">
    <source>
        <dbReference type="HAMAP-Rule" id="MF_00692"/>
    </source>
</evidence>
<keyword evidence="3 8" id="KW-0548">Nucleotidyltransferase</keyword>
<feature type="binding site" evidence="8">
    <location>
        <position position="120"/>
    </location>
    <ligand>
        <name>ATP</name>
        <dbReference type="ChEBI" id="CHEBI:30616"/>
    </ligand>
</feature>
<organism evidence="9 10">
    <name type="scientific">Idiomarina seosinensis</name>
    <dbReference type="NCBI Taxonomy" id="281739"/>
    <lineage>
        <taxon>Bacteria</taxon>
        <taxon>Pseudomonadati</taxon>
        <taxon>Pseudomonadota</taxon>
        <taxon>Gammaproteobacteria</taxon>
        <taxon>Alteromonadales</taxon>
        <taxon>Idiomarinaceae</taxon>
        <taxon>Idiomarina</taxon>
    </lineage>
</organism>
<comment type="function">
    <text evidence="8">Nucleotidyltransferase involved in the post-translational modification of proteins. It can catalyze the addition of adenosine monophosphate (AMP) or uridine monophosphate (UMP) to a protein, resulting in modifications known as AMPylation and UMPylation.</text>
</comment>